<evidence type="ECO:0000256" key="3">
    <source>
        <dbReference type="ARBA" id="ARBA00022692"/>
    </source>
</evidence>
<dbReference type="Pfam" id="PF00001">
    <property type="entry name" value="7tm_1"/>
    <property type="match status" value="1"/>
</dbReference>
<dbReference type="PROSITE" id="PS50262">
    <property type="entry name" value="G_PROTEIN_RECEP_F1_2"/>
    <property type="match status" value="1"/>
</dbReference>
<keyword evidence="2" id="KW-1003">Cell membrane</keyword>
<name>A0A3Q3JVZ2_MONAL</name>
<dbReference type="GO" id="GO:0001594">
    <property type="term" value="F:trace-amine receptor activity"/>
    <property type="evidence" value="ECO:0007669"/>
    <property type="project" value="TreeGrafter"/>
</dbReference>
<feature type="transmembrane region" description="Helical" evidence="10">
    <location>
        <begin position="69"/>
        <end position="90"/>
    </location>
</feature>
<keyword evidence="11" id="KW-0732">Signal</keyword>
<keyword evidence="8 9" id="KW-0807">Transducer</keyword>
<evidence type="ECO:0000256" key="9">
    <source>
        <dbReference type="RuleBase" id="RU000688"/>
    </source>
</evidence>
<dbReference type="Ensembl" id="ENSMALT00000025503.1">
    <property type="protein sequence ID" value="ENSMALP00000025033.1"/>
    <property type="gene ID" value="ENSMALG00000017427.1"/>
</dbReference>
<accession>A0A3Q3JVZ2</accession>
<protein>
    <recommendedName>
        <fullName evidence="12">G-protein coupled receptors family 1 profile domain-containing protein</fullName>
    </recommendedName>
</protein>
<keyword evidence="5 9" id="KW-0297">G-protein coupled receptor</keyword>
<keyword evidence="4 10" id="KW-1133">Transmembrane helix</keyword>
<feature type="transmembrane region" description="Helical" evidence="10">
    <location>
        <begin position="33"/>
        <end position="57"/>
    </location>
</feature>
<evidence type="ECO:0000313" key="14">
    <source>
        <dbReference type="Proteomes" id="UP000261600"/>
    </source>
</evidence>
<dbReference type="PANTHER" id="PTHR24249">
    <property type="entry name" value="HISTAMINE RECEPTOR-RELATED G-PROTEIN COUPLED RECEPTOR"/>
    <property type="match status" value="1"/>
</dbReference>
<feature type="domain" description="G-protein coupled receptors family 1 profile" evidence="12">
    <location>
        <begin position="3"/>
        <end position="233"/>
    </location>
</feature>
<evidence type="ECO:0000256" key="4">
    <source>
        <dbReference type="ARBA" id="ARBA00022989"/>
    </source>
</evidence>
<sequence>PITLQLFLTILCHHACSMMSSSCRQLHSPTNLLLLSLAVSDFIMGFLVMPVEVLMMWTCWVLGDLLCALYYFLPVTLLKTSVGSMVLISVDRYVAICDPMHYPTRVTVTTVSISICLCWICSVLYSVFLLHNNLEPPGRYNSCYGECIMNVAGTDVDRFVSLIIPVTARTVMTKKSELKAAGTLGVVVAVFLLCYCPFYGLCQTGSNMLVGSVLESFMSFVMFSNSGLNPLLYALFYPWFRKSFKNIMTLQILQPGSRDSNIL</sequence>
<comment type="similarity">
    <text evidence="9">Belongs to the G-protein coupled receptor 1 family.</text>
</comment>
<dbReference type="InterPro" id="IPR000276">
    <property type="entry name" value="GPCR_Rhodpsn"/>
</dbReference>
<evidence type="ECO:0000256" key="6">
    <source>
        <dbReference type="ARBA" id="ARBA00023136"/>
    </source>
</evidence>
<evidence type="ECO:0000256" key="5">
    <source>
        <dbReference type="ARBA" id="ARBA00023040"/>
    </source>
</evidence>
<reference evidence="13" key="1">
    <citation type="submission" date="2025-08" db="UniProtKB">
        <authorList>
            <consortium name="Ensembl"/>
        </authorList>
    </citation>
    <scope>IDENTIFICATION</scope>
</reference>
<dbReference type="GO" id="GO:0005886">
    <property type="term" value="C:plasma membrane"/>
    <property type="evidence" value="ECO:0007669"/>
    <property type="project" value="UniProtKB-SubCell"/>
</dbReference>
<evidence type="ECO:0000256" key="2">
    <source>
        <dbReference type="ARBA" id="ARBA00022475"/>
    </source>
</evidence>
<feature type="transmembrane region" description="Helical" evidence="10">
    <location>
        <begin position="180"/>
        <end position="200"/>
    </location>
</feature>
<organism evidence="13 14">
    <name type="scientific">Monopterus albus</name>
    <name type="common">Swamp eel</name>
    <dbReference type="NCBI Taxonomy" id="43700"/>
    <lineage>
        <taxon>Eukaryota</taxon>
        <taxon>Metazoa</taxon>
        <taxon>Chordata</taxon>
        <taxon>Craniata</taxon>
        <taxon>Vertebrata</taxon>
        <taxon>Euteleostomi</taxon>
        <taxon>Actinopterygii</taxon>
        <taxon>Neopterygii</taxon>
        <taxon>Teleostei</taxon>
        <taxon>Neoteleostei</taxon>
        <taxon>Acanthomorphata</taxon>
        <taxon>Anabantaria</taxon>
        <taxon>Synbranchiformes</taxon>
        <taxon>Synbranchidae</taxon>
        <taxon>Monopterus</taxon>
    </lineage>
</organism>
<reference evidence="13" key="2">
    <citation type="submission" date="2025-09" db="UniProtKB">
        <authorList>
            <consortium name="Ensembl"/>
        </authorList>
    </citation>
    <scope>IDENTIFICATION</scope>
</reference>
<dbReference type="Proteomes" id="UP000261600">
    <property type="component" value="Unplaced"/>
</dbReference>
<feature type="transmembrane region" description="Helical" evidence="10">
    <location>
        <begin position="220"/>
        <end position="240"/>
    </location>
</feature>
<feature type="transmembrane region" description="Helical" evidence="10">
    <location>
        <begin position="110"/>
        <end position="130"/>
    </location>
</feature>
<dbReference type="InterPro" id="IPR017452">
    <property type="entry name" value="GPCR_Rhodpsn_7TM"/>
</dbReference>
<keyword evidence="3 9" id="KW-0812">Transmembrane</keyword>
<evidence type="ECO:0000256" key="8">
    <source>
        <dbReference type="ARBA" id="ARBA00023224"/>
    </source>
</evidence>
<evidence type="ECO:0000259" key="12">
    <source>
        <dbReference type="PROSITE" id="PS50262"/>
    </source>
</evidence>
<keyword evidence="7 9" id="KW-0675">Receptor</keyword>
<keyword evidence="6 10" id="KW-0472">Membrane</keyword>
<dbReference type="AlphaFoldDB" id="A0A3Q3JVZ2"/>
<keyword evidence="14" id="KW-1185">Reference proteome</keyword>
<dbReference type="InterPro" id="IPR050569">
    <property type="entry name" value="TAAR"/>
</dbReference>
<feature type="signal peptide" evidence="11">
    <location>
        <begin position="1"/>
        <end position="17"/>
    </location>
</feature>
<comment type="subcellular location">
    <subcellularLocation>
        <location evidence="1">Cell membrane</location>
        <topology evidence="1">Multi-pass membrane protein</topology>
    </subcellularLocation>
</comment>
<dbReference type="PRINTS" id="PR00237">
    <property type="entry name" value="GPCRRHODOPSN"/>
</dbReference>
<evidence type="ECO:0000313" key="13">
    <source>
        <dbReference type="Ensembl" id="ENSMALP00000025033.1"/>
    </source>
</evidence>
<evidence type="ECO:0000256" key="11">
    <source>
        <dbReference type="SAM" id="SignalP"/>
    </source>
</evidence>
<evidence type="ECO:0000256" key="1">
    <source>
        <dbReference type="ARBA" id="ARBA00004651"/>
    </source>
</evidence>
<dbReference type="SUPFAM" id="SSF81321">
    <property type="entry name" value="Family A G protein-coupled receptor-like"/>
    <property type="match status" value="1"/>
</dbReference>
<proteinExistence type="inferred from homology"/>
<evidence type="ECO:0000256" key="10">
    <source>
        <dbReference type="SAM" id="Phobius"/>
    </source>
</evidence>
<dbReference type="PROSITE" id="PS00237">
    <property type="entry name" value="G_PROTEIN_RECEP_F1_1"/>
    <property type="match status" value="1"/>
</dbReference>
<evidence type="ECO:0000256" key="7">
    <source>
        <dbReference type="ARBA" id="ARBA00023170"/>
    </source>
</evidence>
<feature type="chain" id="PRO_5018690773" description="G-protein coupled receptors family 1 profile domain-containing protein" evidence="11">
    <location>
        <begin position="18"/>
        <end position="263"/>
    </location>
</feature>
<dbReference type="Gene3D" id="1.20.1070.10">
    <property type="entry name" value="Rhodopsin 7-helix transmembrane proteins"/>
    <property type="match status" value="2"/>
</dbReference>
<dbReference type="PANTHER" id="PTHR24249:SF381">
    <property type="entry name" value="TRACE AMINE ASSOCIATED RECEPTOR 19P-RELATED"/>
    <property type="match status" value="1"/>
</dbReference>